<evidence type="ECO:0000313" key="2">
    <source>
        <dbReference type="EMBL" id="PPQ86147.1"/>
    </source>
</evidence>
<evidence type="ECO:0008006" key="4">
    <source>
        <dbReference type="Google" id="ProtNLM"/>
    </source>
</evidence>
<dbReference type="EMBL" id="NHYD01002550">
    <property type="protein sequence ID" value="PPQ86147.1"/>
    <property type="molecule type" value="Genomic_DNA"/>
</dbReference>
<dbReference type="InParanoid" id="A0A409X5Y8"/>
<evidence type="ECO:0000313" key="3">
    <source>
        <dbReference type="Proteomes" id="UP000283269"/>
    </source>
</evidence>
<comment type="caution">
    <text evidence="2">The sequence shown here is derived from an EMBL/GenBank/DDBJ whole genome shotgun (WGS) entry which is preliminary data.</text>
</comment>
<keyword evidence="3" id="KW-1185">Reference proteome</keyword>
<dbReference type="Proteomes" id="UP000283269">
    <property type="component" value="Unassembled WGS sequence"/>
</dbReference>
<protein>
    <recommendedName>
        <fullName evidence="4">Secreted protein</fullName>
    </recommendedName>
</protein>
<dbReference type="OrthoDB" id="3025387at2759"/>
<feature type="signal peptide" evidence="1">
    <location>
        <begin position="1"/>
        <end position="18"/>
    </location>
</feature>
<proteinExistence type="predicted"/>
<gene>
    <name evidence="2" type="ORF">CVT25_003097</name>
</gene>
<reference evidence="2 3" key="1">
    <citation type="journal article" date="2018" name="Evol. Lett.">
        <title>Horizontal gene cluster transfer increased hallucinogenic mushroom diversity.</title>
        <authorList>
            <person name="Reynolds H.T."/>
            <person name="Vijayakumar V."/>
            <person name="Gluck-Thaler E."/>
            <person name="Korotkin H.B."/>
            <person name="Matheny P.B."/>
            <person name="Slot J.C."/>
        </authorList>
    </citation>
    <scope>NUCLEOTIDE SEQUENCE [LARGE SCALE GENOMIC DNA]</scope>
    <source>
        <strain evidence="2 3">2631</strain>
    </source>
</reference>
<evidence type="ECO:0000256" key="1">
    <source>
        <dbReference type="SAM" id="SignalP"/>
    </source>
</evidence>
<feature type="chain" id="PRO_5019109519" description="Secreted protein" evidence="1">
    <location>
        <begin position="19"/>
        <end position="74"/>
    </location>
</feature>
<name>A0A409X5Y8_PSICY</name>
<accession>A0A409X5Y8</accession>
<sequence length="74" mass="8274">MQLKYIIMTFAQLFAVVAIERRADPTVLTAKRVYHTVIDQSPFLVERTSTVVWTQSSSITEAQPTSAPTPTIGY</sequence>
<keyword evidence="1" id="KW-0732">Signal</keyword>
<dbReference type="AlphaFoldDB" id="A0A409X5Y8"/>
<organism evidence="2 3">
    <name type="scientific">Psilocybe cyanescens</name>
    <dbReference type="NCBI Taxonomy" id="93625"/>
    <lineage>
        <taxon>Eukaryota</taxon>
        <taxon>Fungi</taxon>
        <taxon>Dikarya</taxon>
        <taxon>Basidiomycota</taxon>
        <taxon>Agaricomycotina</taxon>
        <taxon>Agaricomycetes</taxon>
        <taxon>Agaricomycetidae</taxon>
        <taxon>Agaricales</taxon>
        <taxon>Agaricineae</taxon>
        <taxon>Strophariaceae</taxon>
        <taxon>Psilocybe</taxon>
    </lineage>
</organism>